<keyword evidence="1" id="KW-1133">Transmembrane helix</keyword>
<accession>A0AA39SNP3</accession>
<protein>
    <submittedName>
        <fullName evidence="2">Uncharacterized protein</fullName>
    </submittedName>
</protein>
<keyword evidence="1" id="KW-0812">Transmembrane</keyword>
<dbReference type="GO" id="GO:0000166">
    <property type="term" value="F:nucleotide binding"/>
    <property type="evidence" value="ECO:0007669"/>
    <property type="project" value="InterPro"/>
</dbReference>
<proteinExistence type="predicted"/>
<name>A0AA39SNP3_ACESA</name>
<sequence length="90" mass="9782">MAAVMVLVKCRVSKGAPEQILHLAHNKSEIEQGVHAIIIDKFAERGLRSLAVARSKCQLVPKIVLVVAVVHGNLLAFYLSLIVLAMTVLK</sequence>
<comment type="caution">
    <text evidence="2">The sequence shown here is derived from an EMBL/GenBank/DDBJ whole genome shotgun (WGS) entry which is preliminary data.</text>
</comment>
<dbReference type="Gene3D" id="3.40.1110.10">
    <property type="entry name" value="Calcium-transporting ATPase, cytoplasmic domain N"/>
    <property type="match status" value="1"/>
</dbReference>
<evidence type="ECO:0000313" key="2">
    <source>
        <dbReference type="EMBL" id="KAK0594213.1"/>
    </source>
</evidence>
<dbReference type="EMBL" id="JAUESC010000096">
    <property type="protein sequence ID" value="KAK0594213.1"/>
    <property type="molecule type" value="Genomic_DNA"/>
</dbReference>
<gene>
    <name evidence="2" type="ORF">LWI29_032157</name>
</gene>
<reference evidence="2" key="2">
    <citation type="submission" date="2023-06" db="EMBL/GenBank/DDBJ databases">
        <authorList>
            <person name="Swenson N.G."/>
            <person name="Wegrzyn J.L."/>
            <person name="Mcevoy S.L."/>
        </authorList>
    </citation>
    <scope>NUCLEOTIDE SEQUENCE</scope>
    <source>
        <strain evidence="2">NS2018</strain>
        <tissue evidence="2">Leaf</tissue>
    </source>
</reference>
<keyword evidence="1" id="KW-0472">Membrane</keyword>
<reference evidence="2" key="1">
    <citation type="journal article" date="2022" name="Plant J.">
        <title>Strategies of tolerance reflected in two North American maple genomes.</title>
        <authorList>
            <person name="McEvoy S.L."/>
            <person name="Sezen U.U."/>
            <person name="Trouern-Trend A."/>
            <person name="McMahon S.M."/>
            <person name="Schaberg P.G."/>
            <person name="Yang J."/>
            <person name="Wegrzyn J.L."/>
            <person name="Swenson N.G."/>
        </authorList>
    </citation>
    <scope>NUCLEOTIDE SEQUENCE</scope>
    <source>
        <strain evidence="2">NS2018</strain>
    </source>
</reference>
<dbReference type="InterPro" id="IPR023299">
    <property type="entry name" value="ATPase_P-typ_cyto_dom_N"/>
</dbReference>
<dbReference type="Proteomes" id="UP001168877">
    <property type="component" value="Unassembled WGS sequence"/>
</dbReference>
<feature type="transmembrane region" description="Helical" evidence="1">
    <location>
        <begin position="63"/>
        <end position="89"/>
    </location>
</feature>
<dbReference type="AlphaFoldDB" id="A0AA39SNP3"/>
<organism evidence="2 3">
    <name type="scientific">Acer saccharum</name>
    <name type="common">Sugar maple</name>
    <dbReference type="NCBI Taxonomy" id="4024"/>
    <lineage>
        <taxon>Eukaryota</taxon>
        <taxon>Viridiplantae</taxon>
        <taxon>Streptophyta</taxon>
        <taxon>Embryophyta</taxon>
        <taxon>Tracheophyta</taxon>
        <taxon>Spermatophyta</taxon>
        <taxon>Magnoliopsida</taxon>
        <taxon>eudicotyledons</taxon>
        <taxon>Gunneridae</taxon>
        <taxon>Pentapetalae</taxon>
        <taxon>rosids</taxon>
        <taxon>malvids</taxon>
        <taxon>Sapindales</taxon>
        <taxon>Sapindaceae</taxon>
        <taxon>Hippocastanoideae</taxon>
        <taxon>Acereae</taxon>
        <taxon>Acer</taxon>
    </lineage>
</organism>
<evidence type="ECO:0000256" key="1">
    <source>
        <dbReference type="SAM" id="Phobius"/>
    </source>
</evidence>
<keyword evidence="3" id="KW-1185">Reference proteome</keyword>
<dbReference type="SUPFAM" id="SSF81660">
    <property type="entry name" value="Metal cation-transporting ATPase, ATP-binding domain N"/>
    <property type="match status" value="1"/>
</dbReference>
<evidence type="ECO:0000313" key="3">
    <source>
        <dbReference type="Proteomes" id="UP001168877"/>
    </source>
</evidence>